<sequence>MTRFALDEYLLHCCLMKLAINYYQYLLVVLEFASLVDFGLASPSTVPAFLWSPHLQYANGETDVNYQVMSAKDLVDSVFTLGGWSNFLCSEKKLQQPVDVALVFIGRELLSSDVSSNQNSDPVLVNTLKYL</sequence>
<organism evidence="2 3">
    <name type="scientific">Arabidopsis thaliana</name>
    <name type="common">Mouse-ear cress</name>
    <dbReference type="NCBI Taxonomy" id="3702"/>
    <lineage>
        <taxon>Eukaryota</taxon>
        <taxon>Viridiplantae</taxon>
        <taxon>Streptophyta</taxon>
        <taxon>Embryophyta</taxon>
        <taxon>Tracheophyta</taxon>
        <taxon>Spermatophyta</taxon>
        <taxon>Magnoliopsida</taxon>
        <taxon>eudicotyledons</taxon>
        <taxon>Gunneridae</taxon>
        <taxon>Pentapetalae</taxon>
        <taxon>rosids</taxon>
        <taxon>malvids</taxon>
        <taxon>Brassicales</taxon>
        <taxon>Brassicaceae</taxon>
        <taxon>Camelineae</taxon>
        <taxon>Arabidopsis</taxon>
    </lineage>
</organism>
<proteinExistence type="evidence at protein level"/>
<keyword evidence="3" id="KW-1185">Reference proteome</keyword>
<reference evidence="3" key="2">
    <citation type="journal article" date="2017" name="Plant J.">
        <title>Araport11: a complete reannotation of the Arabidopsis thaliana reference genome.</title>
        <authorList>
            <person name="Cheng C.Y."/>
            <person name="Krishnakumar V."/>
            <person name="Chan A.P."/>
            <person name="Thibaud-Nissen F."/>
            <person name="Schobel S."/>
            <person name="Town C.D."/>
        </authorList>
    </citation>
    <scope>GENOME REANNOTATION</scope>
    <source>
        <strain evidence="3">cv. Columbia</strain>
    </source>
</reference>
<dbReference type="PANTHER" id="PTHR35285">
    <property type="entry name" value="2-C-METHYL-D-ERYTHRITOL 4-PHOSPHATE CYTIDYLYLTRANSFERASE"/>
    <property type="match status" value="1"/>
</dbReference>
<keyword evidence="2" id="KW-0548">Nucleotidyltransferase</keyword>
<dbReference type="PaxDb" id="3702-AT1G55546.1"/>
<dbReference type="Araport" id="AT1G55546"/>
<keyword evidence="2" id="KW-0808">Transferase</keyword>
<dbReference type="InParanoid" id="F4I1T8"/>
<dbReference type="RefSeq" id="NP_001117500.1">
    <property type="nucleotide sequence ID" value="NM_001124028.1"/>
</dbReference>
<name>F4I1T8_ARATH</name>
<dbReference type="eggNOG" id="ENOG502QW89">
    <property type="taxonomic scope" value="Eukaryota"/>
</dbReference>
<accession>F4I1T8</accession>
<dbReference type="GO" id="GO:0016779">
    <property type="term" value="F:nucleotidyltransferase activity"/>
    <property type="evidence" value="ECO:0007669"/>
    <property type="project" value="UniProtKB-KW"/>
</dbReference>
<dbReference type="Proteomes" id="UP000006548">
    <property type="component" value="Chromosome 1"/>
</dbReference>
<dbReference type="GeneID" id="6241390"/>
<dbReference type="TAIR" id="AT1G55546"/>
<dbReference type="KEGG" id="ath:AT1G55546"/>
<dbReference type="EMBL" id="CP002684">
    <property type="protein sequence ID" value="AEE33264.1"/>
    <property type="molecule type" value="Genomic_DNA"/>
</dbReference>
<keyword evidence="4" id="KW-1267">Proteomics identification</keyword>
<dbReference type="HOGENOM" id="CLU_1930418_0_0_1"/>
<evidence type="ECO:0000313" key="3">
    <source>
        <dbReference type="Proteomes" id="UP000006548"/>
    </source>
</evidence>
<evidence type="ECO:0000313" key="2">
    <source>
        <dbReference type="EMBL" id="AEE33264.1"/>
    </source>
</evidence>
<reference evidence="2 3" key="1">
    <citation type="journal article" date="2000" name="Nature">
        <title>Sequence and analysis of chromosome 1 of the plant Arabidopsis thaliana.</title>
        <authorList>
            <person name="Theologis A."/>
            <person name="Ecker J.R."/>
            <person name="Palm C.J."/>
            <person name="Federspiel N.A."/>
            <person name="Kaul S."/>
            <person name="White O."/>
            <person name="Alonso J."/>
            <person name="Altafi H."/>
            <person name="Araujo R."/>
            <person name="Bowman C.L."/>
            <person name="Brooks S.Y."/>
            <person name="Buehler E."/>
            <person name="Chan A."/>
            <person name="Chao Q."/>
            <person name="Chen H."/>
            <person name="Cheuk R.F."/>
            <person name="Chin C.W."/>
            <person name="Chung M.K."/>
            <person name="Conn L."/>
            <person name="Conway A.B."/>
            <person name="Conway A.R."/>
            <person name="Creasy T.H."/>
            <person name="Dewar K."/>
            <person name="Dunn P."/>
            <person name="Etgu P."/>
            <person name="Feldblyum T.V."/>
            <person name="Feng J."/>
            <person name="Fong B."/>
            <person name="Fujii C.Y."/>
            <person name="Gill J.E."/>
            <person name="Goldsmith A.D."/>
            <person name="Haas B."/>
            <person name="Hansen N.F."/>
            <person name="Hughes B."/>
            <person name="Huizar L."/>
            <person name="Hunter J.L."/>
            <person name="Jenkins J."/>
            <person name="Johnson-Hopson C."/>
            <person name="Khan S."/>
            <person name="Khaykin E."/>
            <person name="Kim C.J."/>
            <person name="Koo H.L."/>
            <person name="Kremenetskaia I."/>
            <person name="Kurtz D.B."/>
            <person name="Kwan A."/>
            <person name="Lam B."/>
            <person name="Langin-Hooper S."/>
            <person name="Lee A."/>
            <person name="Lee J.M."/>
            <person name="Lenz C.A."/>
            <person name="Li J.H."/>
            <person name="Li Y."/>
            <person name="Lin X."/>
            <person name="Liu S.X."/>
            <person name="Liu Z.A."/>
            <person name="Luros J.S."/>
            <person name="Maiti R."/>
            <person name="Marziali A."/>
            <person name="Militscher J."/>
            <person name="Miranda M."/>
            <person name="Nguyen M."/>
            <person name="Nierman W.C."/>
            <person name="Osborne B.I."/>
            <person name="Pai G."/>
            <person name="Peterson J."/>
            <person name="Pham P.K."/>
            <person name="Rizzo M."/>
            <person name="Rooney T."/>
            <person name="Rowley D."/>
            <person name="Sakano H."/>
            <person name="Salzberg S.L."/>
            <person name="Schwartz J.R."/>
            <person name="Shinn P."/>
            <person name="Southwick A.M."/>
            <person name="Sun H."/>
            <person name="Tallon L.J."/>
            <person name="Tambunga G."/>
            <person name="Toriumi M.J."/>
            <person name="Town C.D."/>
            <person name="Utterback T."/>
            <person name="Van Aken S."/>
            <person name="Vaysberg M."/>
            <person name="Vysotskaia V.S."/>
            <person name="Walker M."/>
            <person name="Wu D."/>
            <person name="Yu G."/>
            <person name="Fraser C.M."/>
            <person name="Venter J.C."/>
            <person name="Davis R.W."/>
        </authorList>
    </citation>
    <scope>NUCLEOTIDE SEQUENCE [LARGE SCALE GENOMIC DNA]</scope>
    <source>
        <strain evidence="3">cv. Columbia</strain>
    </source>
</reference>
<evidence type="ECO:0000313" key="1">
    <source>
        <dbReference type="Araport" id="AT1G55546"/>
    </source>
</evidence>
<dbReference type="OMA" id="FCATHRP"/>
<protein>
    <submittedName>
        <fullName evidence="2">2-C-methyl-D-erythritol 4-phosphate cytidylyltransferase</fullName>
    </submittedName>
</protein>
<dbReference type="PANTHER" id="PTHR35285:SF1">
    <property type="entry name" value="2-C-METHYL-D-ERYTHRITOL 4-PHOSPHATE CYTIDYLYLTRANSFERASE"/>
    <property type="match status" value="1"/>
</dbReference>
<gene>
    <name evidence="1 2" type="ordered locus">At1g55546</name>
</gene>
<dbReference type="AlphaFoldDB" id="F4I1T8"/>
<dbReference type="ExpressionAtlas" id="F4I1T8">
    <property type="expression patterns" value="baseline"/>
</dbReference>
<evidence type="ECO:0007829" key="4">
    <source>
        <dbReference type="PeptideAtlas" id="F4I1T8"/>
    </source>
</evidence>